<feature type="compositionally biased region" description="Basic and acidic residues" evidence="1">
    <location>
        <begin position="72"/>
        <end position="107"/>
    </location>
</feature>
<dbReference type="Proteomes" id="UP001608902">
    <property type="component" value="Unassembled WGS sequence"/>
</dbReference>
<keyword evidence="3" id="KW-1185">Reference proteome</keyword>
<feature type="compositionally biased region" description="Basic and acidic residues" evidence="1">
    <location>
        <begin position="131"/>
        <end position="157"/>
    </location>
</feature>
<protein>
    <submittedName>
        <fullName evidence="2">Uncharacterized protein</fullName>
    </submittedName>
</protein>
<evidence type="ECO:0000313" key="2">
    <source>
        <dbReference type="EMBL" id="MFH4981802.1"/>
    </source>
</evidence>
<proteinExistence type="predicted"/>
<dbReference type="AlphaFoldDB" id="A0ABD6EYX9"/>
<organism evidence="2 3">
    <name type="scientific">Gnathostoma spinigerum</name>
    <dbReference type="NCBI Taxonomy" id="75299"/>
    <lineage>
        <taxon>Eukaryota</taxon>
        <taxon>Metazoa</taxon>
        <taxon>Ecdysozoa</taxon>
        <taxon>Nematoda</taxon>
        <taxon>Chromadorea</taxon>
        <taxon>Rhabditida</taxon>
        <taxon>Spirurina</taxon>
        <taxon>Gnathostomatomorpha</taxon>
        <taxon>Gnathostomatoidea</taxon>
        <taxon>Gnathostomatidae</taxon>
        <taxon>Gnathostoma</taxon>
    </lineage>
</organism>
<evidence type="ECO:0000256" key="1">
    <source>
        <dbReference type="SAM" id="MobiDB-lite"/>
    </source>
</evidence>
<accession>A0ABD6EYX9</accession>
<comment type="caution">
    <text evidence="2">The sequence shown here is derived from an EMBL/GenBank/DDBJ whole genome shotgun (WGS) entry which is preliminary data.</text>
</comment>
<sequence>MATSTVKKRSKEEEAALDAKIAEIRKKNQLIEKRKELVDQDRAKFTNEMKKTEGRNVKEEIRLQAESNLTLKEKKPTVKGGWDREWDAGKTSADKWKENVPEMERSNRAGHSWGRHPRGRGSRGTGSSREFNLHDDRTEDKPNPQKKVSLVDREFFK</sequence>
<gene>
    <name evidence="2" type="ORF">AB6A40_008511</name>
</gene>
<reference evidence="2 3" key="1">
    <citation type="submission" date="2024-08" db="EMBL/GenBank/DDBJ databases">
        <title>Gnathostoma spinigerum genome.</title>
        <authorList>
            <person name="Gonzalez-Bertolin B."/>
            <person name="Monzon S."/>
            <person name="Zaballos A."/>
            <person name="Jimenez P."/>
            <person name="Dekumyoy P."/>
            <person name="Varona S."/>
            <person name="Cuesta I."/>
            <person name="Sumanam S."/>
            <person name="Adisakwattana P."/>
            <person name="Gasser R.B."/>
            <person name="Hernandez-Gonzalez A."/>
            <person name="Young N.D."/>
            <person name="Perteguer M.J."/>
        </authorList>
    </citation>
    <scope>NUCLEOTIDE SEQUENCE [LARGE SCALE GENOMIC DNA]</scope>
    <source>
        <strain evidence="2">AL3</strain>
        <tissue evidence="2">Liver</tissue>
    </source>
</reference>
<evidence type="ECO:0000313" key="3">
    <source>
        <dbReference type="Proteomes" id="UP001608902"/>
    </source>
</evidence>
<name>A0ABD6EYX9_9BILA</name>
<feature type="region of interest" description="Disordered" evidence="1">
    <location>
        <begin position="72"/>
        <end position="157"/>
    </location>
</feature>
<dbReference type="EMBL" id="JBGFUD010007915">
    <property type="protein sequence ID" value="MFH4981802.1"/>
    <property type="molecule type" value="Genomic_DNA"/>
</dbReference>